<dbReference type="SUPFAM" id="SSF48726">
    <property type="entry name" value="Immunoglobulin"/>
    <property type="match status" value="2"/>
</dbReference>
<dbReference type="EMBL" id="JAYMGO010000022">
    <property type="protein sequence ID" value="KAL1251985.1"/>
    <property type="molecule type" value="Genomic_DNA"/>
</dbReference>
<feature type="non-terminal residue" evidence="2">
    <location>
        <position position="1"/>
    </location>
</feature>
<dbReference type="InterPro" id="IPR013106">
    <property type="entry name" value="Ig_V-set"/>
</dbReference>
<evidence type="ECO:0000313" key="2">
    <source>
        <dbReference type="EMBL" id="KAL1251985.1"/>
    </source>
</evidence>
<accession>A0ABR3LHT1</accession>
<feature type="domain" description="Immunoglobulin" evidence="1">
    <location>
        <begin position="116"/>
        <end position="218"/>
    </location>
</feature>
<evidence type="ECO:0000313" key="3">
    <source>
        <dbReference type="Proteomes" id="UP001558613"/>
    </source>
</evidence>
<evidence type="ECO:0000259" key="1">
    <source>
        <dbReference type="SMART" id="SM00409"/>
    </source>
</evidence>
<dbReference type="InterPro" id="IPR036179">
    <property type="entry name" value="Ig-like_dom_sf"/>
</dbReference>
<dbReference type="InterPro" id="IPR003599">
    <property type="entry name" value="Ig_sub"/>
</dbReference>
<dbReference type="PANTHER" id="PTHR21063:SF4">
    <property type="entry name" value="CD48 ANTIGEN-RELATED"/>
    <property type="match status" value="1"/>
</dbReference>
<organism evidence="2 3">
    <name type="scientific">Cirrhinus molitorella</name>
    <name type="common">mud carp</name>
    <dbReference type="NCBI Taxonomy" id="172907"/>
    <lineage>
        <taxon>Eukaryota</taxon>
        <taxon>Metazoa</taxon>
        <taxon>Chordata</taxon>
        <taxon>Craniata</taxon>
        <taxon>Vertebrata</taxon>
        <taxon>Euteleostomi</taxon>
        <taxon>Actinopterygii</taxon>
        <taxon>Neopterygii</taxon>
        <taxon>Teleostei</taxon>
        <taxon>Ostariophysi</taxon>
        <taxon>Cypriniformes</taxon>
        <taxon>Cyprinidae</taxon>
        <taxon>Labeoninae</taxon>
        <taxon>Labeonini</taxon>
        <taxon>Cirrhinus</taxon>
    </lineage>
</organism>
<dbReference type="Pfam" id="PF07686">
    <property type="entry name" value="V-set"/>
    <property type="match status" value="2"/>
</dbReference>
<name>A0ABR3LHT1_9TELE</name>
<reference evidence="2 3" key="1">
    <citation type="submission" date="2023-09" db="EMBL/GenBank/DDBJ databases">
        <authorList>
            <person name="Wang M."/>
        </authorList>
    </citation>
    <scope>NUCLEOTIDE SEQUENCE [LARGE SCALE GENOMIC DNA]</scope>
    <source>
        <strain evidence="2">GT-2023</strain>
        <tissue evidence="2">Liver</tissue>
    </source>
</reference>
<feature type="domain" description="Immunoglobulin" evidence="1">
    <location>
        <begin position="8"/>
        <end position="107"/>
    </location>
</feature>
<dbReference type="PANTHER" id="PTHR21063">
    <property type="entry name" value="LFA-3"/>
    <property type="match status" value="1"/>
</dbReference>
<protein>
    <recommendedName>
        <fullName evidence="1">Immunoglobulin domain-containing protein</fullName>
    </recommendedName>
</protein>
<keyword evidence="3" id="KW-1185">Reference proteome</keyword>
<dbReference type="Proteomes" id="UP001558613">
    <property type="component" value="Unassembled WGS sequence"/>
</dbReference>
<sequence length="218" mass="24249">VFADSDAVKSVSVMEGYSVTLQTNTEIKTNDLITWTFGLSKTQIIKQAGKLFIVLDDVLDGRFRDRLKVDHQTGSLTITNTRNTDTGLYQMTIRSRKATYRFNVTVSGVFADSNAVKSVSVMEGDSVTLESGFTELQMKDGIMWTFGRPETRIAQIYKGAGIFSTFDVLDGKFRDRLKVDHQTGSLTITNTRTTDSGLYQLTINGTTDITYRFSVSVS</sequence>
<feature type="non-terminal residue" evidence="2">
    <location>
        <position position="218"/>
    </location>
</feature>
<comment type="caution">
    <text evidence="2">The sequence shown here is derived from an EMBL/GenBank/DDBJ whole genome shotgun (WGS) entry which is preliminary data.</text>
</comment>
<dbReference type="InterPro" id="IPR013783">
    <property type="entry name" value="Ig-like_fold"/>
</dbReference>
<dbReference type="Gene3D" id="2.60.40.10">
    <property type="entry name" value="Immunoglobulins"/>
    <property type="match status" value="2"/>
</dbReference>
<dbReference type="SMART" id="SM00409">
    <property type="entry name" value="IG"/>
    <property type="match status" value="2"/>
</dbReference>
<proteinExistence type="predicted"/>
<gene>
    <name evidence="2" type="ORF">QQF64_019781</name>
</gene>